<name>A0AAN0KBT4_9ACTN</name>
<dbReference type="SFLD" id="SFLDG01129">
    <property type="entry name" value="C1.5:_HAD__Beta-PGM__Phosphata"/>
    <property type="match status" value="1"/>
</dbReference>
<dbReference type="InterPro" id="IPR036412">
    <property type="entry name" value="HAD-like_sf"/>
</dbReference>
<dbReference type="InterPro" id="IPR023198">
    <property type="entry name" value="PGP-like_dom2"/>
</dbReference>
<reference evidence="1" key="1">
    <citation type="journal article" date="2024" name="Int. J. Syst. Evol. Microbiol.">
        <title>Brooklawnia propionicigenes sp. nov., a facultatively anaerobic, propionate-producing bacterium isolated from a methanogenic reactor treating waste from cattle farms.</title>
        <authorList>
            <person name="Akita Y."/>
            <person name="Ueki A."/>
            <person name="Tonouchi A."/>
            <person name="Sugawara Y."/>
            <person name="Honma S."/>
            <person name="Kaku N."/>
            <person name="Ueki K."/>
        </authorList>
    </citation>
    <scope>NUCLEOTIDE SEQUENCE</scope>
    <source>
        <strain evidence="1">SH051</strain>
    </source>
</reference>
<gene>
    <name evidence="1" type="ORF">brsh051_29030</name>
</gene>
<dbReference type="InterPro" id="IPR006439">
    <property type="entry name" value="HAD-SF_hydro_IA"/>
</dbReference>
<dbReference type="SUPFAM" id="SSF56784">
    <property type="entry name" value="HAD-like"/>
    <property type="match status" value="1"/>
</dbReference>
<dbReference type="SFLD" id="SFLDS00003">
    <property type="entry name" value="Haloacid_Dehalogenase"/>
    <property type="match status" value="1"/>
</dbReference>
<dbReference type="Pfam" id="PF13419">
    <property type="entry name" value="HAD_2"/>
    <property type="match status" value="1"/>
</dbReference>
<dbReference type="RefSeq" id="WP_286266290.1">
    <property type="nucleotide sequence ID" value="NZ_AP028056.1"/>
</dbReference>
<evidence type="ECO:0000313" key="2">
    <source>
        <dbReference type="Proteomes" id="UP001431656"/>
    </source>
</evidence>
<dbReference type="Proteomes" id="UP001431656">
    <property type="component" value="Chromosome"/>
</dbReference>
<organism evidence="1 2">
    <name type="scientific">Brooklawnia propionicigenes</name>
    <dbReference type="NCBI Taxonomy" id="3041175"/>
    <lineage>
        <taxon>Bacteria</taxon>
        <taxon>Bacillati</taxon>
        <taxon>Actinomycetota</taxon>
        <taxon>Actinomycetes</taxon>
        <taxon>Propionibacteriales</taxon>
        <taxon>Propionibacteriaceae</taxon>
        <taxon>Brooklawnia</taxon>
    </lineage>
</organism>
<dbReference type="Gene3D" id="1.10.150.240">
    <property type="entry name" value="Putative phosphatase, domain 2"/>
    <property type="match status" value="1"/>
</dbReference>
<dbReference type="PANTHER" id="PTHR18901:SF38">
    <property type="entry name" value="PSEUDOURIDINE-5'-PHOSPHATASE"/>
    <property type="match status" value="1"/>
</dbReference>
<dbReference type="InterPro" id="IPR023214">
    <property type="entry name" value="HAD_sf"/>
</dbReference>
<dbReference type="AlphaFoldDB" id="A0AAN0KBT4"/>
<dbReference type="CDD" id="cd07505">
    <property type="entry name" value="HAD_BPGM-like"/>
    <property type="match status" value="1"/>
</dbReference>
<dbReference type="InterPro" id="IPR041492">
    <property type="entry name" value="HAD_2"/>
</dbReference>
<dbReference type="NCBIfam" id="TIGR01549">
    <property type="entry name" value="HAD-SF-IA-v1"/>
    <property type="match status" value="1"/>
</dbReference>
<proteinExistence type="predicted"/>
<evidence type="ECO:0000313" key="1">
    <source>
        <dbReference type="EMBL" id="BEH03622.1"/>
    </source>
</evidence>
<dbReference type="PANTHER" id="PTHR18901">
    <property type="entry name" value="2-DEOXYGLUCOSE-6-PHOSPHATE PHOSPHATASE 2"/>
    <property type="match status" value="1"/>
</dbReference>
<accession>A0AAN0KBT4</accession>
<dbReference type="Gene3D" id="3.40.50.1000">
    <property type="entry name" value="HAD superfamily/HAD-like"/>
    <property type="match status" value="1"/>
</dbReference>
<keyword evidence="2" id="KW-1185">Reference proteome</keyword>
<dbReference type="PRINTS" id="PR00413">
    <property type="entry name" value="HADHALOGNASE"/>
</dbReference>
<protein>
    <submittedName>
        <fullName evidence="1">HAD family phosphatase</fullName>
    </submittedName>
</protein>
<dbReference type="EMBL" id="AP028056">
    <property type="protein sequence ID" value="BEH03622.1"/>
    <property type="molecule type" value="Genomic_DNA"/>
</dbReference>
<sequence length="234" mass="24946">MQSQTRPRAVLWDFDGTVANTEPVWIASQIGVMASYGVPYAYEQAVKLCGVSAAVSIRALFDAHEAVHGEPPQIEGPALWQQIVDGVIQRIKEEPLPWLPGARELLIELHAKGVPMALVSASPRDMIDAALAKVPDGIFDVVIAGDEMPRSKPAPDSYLLAAERLGAAADDCIVVEDSIYGTAAGRAAGAAVIAVPCMQDLDEHPGQLLIPTLAGLTVNDLARIWHELKEAADE</sequence>
<dbReference type="KEGG" id="broo:brsh051_29030"/>
<dbReference type="NCBIfam" id="TIGR01509">
    <property type="entry name" value="HAD-SF-IA-v3"/>
    <property type="match status" value="1"/>
</dbReference>